<dbReference type="InterPro" id="IPR001245">
    <property type="entry name" value="Ser-Thr/Tyr_kinase_cat_dom"/>
</dbReference>
<proteinExistence type="predicted"/>
<sequence>MSEDTPKPGAASQRKSKVPTLSPRKALASSDAPSITSISASLSSLCSEIDLPLIPPASLEFHTAISSGAFGTVGTGTLTNADGTKTPVAIKVIAADTDDKVTAFLDEARASYQAGGADQAKDDDDEPDAEEEQPSNICQTLGVTFTSKDGRGARLHLVMERLTVVGDLHDYIHKSDHWEYDPPRIRKDTYACLDEDGDYALYDMPRPEKISFGCQLAKALRECARNGIVHNDLKPANVLVLEKRGEGKEAKKGGGKKRKKGAAKVPAPARCRIKLIDFGEGGPPDKVQGFVCGTPGYIAPEVEEYGDCSYKSDVFSLGVCLLEVWLGRVFEAGEEDEGKLKRARAEGVRKLEGKDKKVAELIRRCITTEPEDRPTAKAVQMELVRVRKAG</sequence>
<dbReference type="InterPro" id="IPR011009">
    <property type="entry name" value="Kinase-like_dom_sf"/>
</dbReference>
<dbReference type="InterPro" id="IPR000719">
    <property type="entry name" value="Prot_kinase_dom"/>
</dbReference>
<evidence type="ECO:0000256" key="1">
    <source>
        <dbReference type="SAM" id="MobiDB-lite"/>
    </source>
</evidence>
<name>A0ABQ6MIY4_9STRA</name>
<dbReference type="PANTHER" id="PTHR44167">
    <property type="entry name" value="OVARIAN-SPECIFIC SERINE/THREONINE-PROTEIN KINASE LOK-RELATED"/>
    <property type="match status" value="1"/>
</dbReference>
<dbReference type="EMBL" id="BRYB01001512">
    <property type="protein sequence ID" value="GMI27423.1"/>
    <property type="molecule type" value="Genomic_DNA"/>
</dbReference>
<dbReference type="SUPFAM" id="SSF56112">
    <property type="entry name" value="Protein kinase-like (PK-like)"/>
    <property type="match status" value="1"/>
</dbReference>
<evidence type="ECO:0000259" key="2">
    <source>
        <dbReference type="PROSITE" id="PS50011"/>
    </source>
</evidence>
<feature type="compositionally biased region" description="Acidic residues" evidence="1">
    <location>
        <begin position="121"/>
        <end position="133"/>
    </location>
</feature>
<dbReference type="SMART" id="SM00220">
    <property type="entry name" value="S_TKc"/>
    <property type="match status" value="1"/>
</dbReference>
<dbReference type="Proteomes" id="UP001165060">
    <property type="component" value="Unassembled WGS sequence"/>
</dbReference>
<dbReference type="Gene3D" id="3.30.200.20">
    <property type="entry name" value="Phosphorylase Kinase, domain 1"/>
    <property type="match status" value="1"/>
</dbReference>
<dbReference type="PROSITE" id="PS50011">
    <property type="entry name" value="PROTEIN_KINASE_DOM"/>
    <property type="match status" value="1"/>
</dbReference>
<dbReference type="PROSITE" id="PS00108">
    <property type="entry name" value="PROTEIN_KINASE_ST"/>
    <property type="match status" value="1"/>
</dbReference>
<organism evidence="3 4">
    <name type="scientific">Tetraparma gracilis</name>
    <dbReference type="NCBI Taxonomy" id="2962635"/>
    <lineage>
        <taxon>Eukaryota</taxon>
        <taxon>Sar</taxon>
        <taxon>Stramenopiles</taxon>
        <taxon>Ochrophyta</taxon>
        <taxon>Bolidophyceae</taxon>
        <taxon>Parmales</taxon>
        <taxon>Triparmaceae</taxon>
        <taxon>Tetraparma</taxon>
    </lineage>
</organism>
<protein>
    <recommendedName>
        <fullName evidence="2">Protein kinase domain-containing protein</fullName>
    </recommendedName>
</protein>
<dbReference type="CDD" id="cd00180">
    <property type="entry name" value="PKc"/>
    <property type="match status" value="1"/>
</dbReference>
<reference evidence="3 4" key="1">
    <citation type="journal article" date="2023" name="Commun. Biol.">
        <title>Genome analysis of Parmales, the sister group of diatoms, reveals the evolutionary specialization of diatoms from phago-mixotrophs to photoautotrophs.</title>
        <authorList>
            <person name="Ban H."/>
            <person name="Sato S."/>
            <person name="Yoshikawa S."/>
            <person name="Yamada K."/>
            <person name="Nakamura Y."/>
            <person name="Ichinomiya M."/>
            <person name="Sato N."/>
            <person name="Blanc-Mathieu R."/>
            <person name="Endo H."/>
            <person name="Kuwata A."/>
            <person name="Ogata H."/>
        </authorList>
    </citation>
    <scope>NUCLEOTIDE SEQUENCE [LARGE SCALE GENOMIC DNA]</scope>
</reference>
<dbReference type="Pfam" id="PF00069">
    <property type="entry name" value="Pkinase"/>
    <property type="match status" value="1"/>
</dbReference>
<feature type="region of interest" description="Disordered" evidence="1">
    <location>
        <begin position="113"/>
        <end position="134"/>
    </location>
</feature>
<feature type="region of interest" description="Disordered" evidence="1">
    <location>
        <begin position="1"/>
        <end position="33"/>
    </location>
</feature>
<comment type="caution">
    <text evidence="3">The sequence shown here is derived from an EMBL/GenBank/DDBJ whole genome shotgun (WGS) entry which is preliminary data.</text>
</comment>
<keyword evidence="4" id="KW-1185">Reference proteome</keyword>
<dbReference type="InterPro" id="IPR008271">
    <property type="entry name" value="Ser/Thr_kinase_AS"/>
</dbReference>
<evidence type="ECO:0000313" key="3">
    <source>
        <dbReference type="EMBL" id="GMI27423.1"/>
    </source>
</evidence>
<dbReference type="PANTHER" id="PTHR44167:SF24">
    <property type="entry name" value="SERINE_THREONINE-PROTEIN KINASE CHK2"/>
    <property type="match status" value="1"/>
</dbReference>
<dbReference type="Gene3D" id="1.10.510.10">
    <property type="entry name" value="Transferase(Phosphotransferase) domain 1"/>
    <property type="match status" value="1"/>
</dbReference>
<accession>A0ABQ6MIY4</accession>
<feature type="domain" description="Protein kinase" evidence="2">
    <location>
        <begin position="59"/>
        <end position="384"/>
    </location>
</feature>
<gene>
    <name evidence="3" type="ORF">TeGR_g9206</name>
</gene>
<dbReference type="Pfam" id="PF07714">
    <property type="entry name" value="PK_Tyr_Ser-Thr"/>
    <property type="match status" value="1"/>
</dbReference>
<evidence type="ECO:0000313" key="4">
    <source>
        <dbReference type="Proteomes" id="UP001165060"/>
    </source>
</evidence>